<accession>A0ABX7B5E9</accession>
<dbReference type="InterPro" id="IPR025528">
    <property type="entry name" value="BrnA_antitoxin"/>
</dbReference>
<reference evidence="1" key="1">
    <citation type="submission" date="2021-02" db="EMBL/GenBank/DDBJ databases">
        <title>Skermanella TT6 skin isolate.</title>
        <authorList>
            <person name="Lee K."/>
            <person name="Ganzorig M."/>
        </authorList>
    </citation>
    <scope>NUCLEOTIDE SEQUENCE</scope>
    <source>
        <strain evidence="1">TT6</strain>
    </source>
</reference>
<dbReference type="EMBL" id="CP067420">
    <property type="protein sequence ID" value="QQP89571.1"/>
    <property type="molecule type" value="Genomic_DNA"/>
</dbReference>
<name>A0ABX7B5E9_9PROT</name>
<protein>
    <submittedName>
        <fullName evidence="1">BrnA antitoxin family protein</fullName>
    </submittedName>
</protein>
<sequence>MSNDHTVRRSRAGLKSAKADWRGFDALTDRDIEAAVRDDPDAAPLVDESWFDQARFVAPPSKAAINIRLDKDVLDFFKSEGAGYQTRMNAVLRAYMEHERRKRRA</sequence>
<dbReference type="Pfam" id="PF14384">
    <property type="entry name" value="BrnA_antitoxin"/>
    <property type="match status" value="1"/>
</dbReference>
<dbReference type="Proteomes" id="UP000595197">
    <property type="component" value="Chromosome"/>
</dbReference>
<organism evidence="1 2">
    <name type="scientific">Skermanella cutis</name>
    <dbReference type="NCBI Taxonomy" id="2775420"/>
    <lineage>
        <taxon>Bacteria</taxon>
        <taxon>Pseudomonadati</taxon>
        <taxon>Pseudomonadota</taxon>
        <taxon>Alphaproteobacteria</taxon>
        <taxon>Rhodospirillales</taxon>
        <taxon>Azospirillaceae</taxon>
        <taxon>Skermanella</taxon>
    </lineage>
</organism>
<evidence type="ECO:0000313" key="2">
    <source>
        <dbReference type="Proteomes" id="UP000595197"/>
    </source>
</evidence>
<proteinExistence type="predicted"/>
<evidence type="ECO:0000313" key="1">
    <source>
        <dbReference type="EMBL" id="QQP89571.1"/>
    </source>
</evidence>
<dbReference type="RefSeq" id="WP_201075932.1">
    <property type="nucleotide sequence ID" value="NZ_CP067420.1"/>
</dbReference>
<keyword evidence="2" id="KW-1185">Reference proteome</keyword>
<gene>
    <name evidence="1" type="ORF">IGS68_26990</name>
</gene>